<dbReference type="PATRIC" id="fig|294.132.peg.1202"/>
<dbReference type="Proteomes" id="UP000033588">
    <property type="component" value="Unassembled WGS sequence"/>
</dbReference>
<sequence>MNAPQAKNRFAQRCKQLALGLSLVGLAFQVSAQTEVDDAWVRATVAGQPSSGAFMTVTASSDSKLLSVQTPAAKLVQIHEMSMKDDVMKMQQVQSVALPAGKPVSFDPNGYHIMLMNLTGQIKEGDKVPLTLTVENAKGEKESIQVEAVAKAIGTMDHSKMMHDHSKMN</sequence>
<feature type="signal peptide" evidence="1">
    <location>
        <begin position="1"/>
        <end position="32"/>
    </location>
</feature>
<dbReference type="SUPFAM" id="SSF110087">
    <property type="entry name" value="DR1885-like metal-binding protein"/>
    <property type="match status" value="1"/>
</dbReference>
<evidence type="ECO:0000256" key="1">
    <source>
        <dbReference type="SAM" id="SignalP"/>
    </source>
</evidence>
<evidence type="ECO:0000313" key="2">
    <source>
        <dbReference type="EMBL" id="KJZ46143.1"/>
    </source>
</evidence>
<gene>
    <name evidence="2" type="ORF">VC35_12265</name>
</gene>
<dbReference type="InterPro" id="IPR036182">
    <property type="entry name" value="PCuAC_sf"/>
</dbReference>
<comment type="caution">
    <text evidence="2">The sequence shown here is derived from an EMBL/GenBank/DDBJ whole genome shotgun (WGS) entry which is preliminary data.</text>
</comment>
<dbReference type="Pfam" id="PF04314">
    <property type="entry name" value="PCuAC"/>
    <property type="match status" value="1"/>
</dbReference>
<reference evidence="2 3" key="1">
    <citation type="submission" date="2015-03" db="EMBL/GenBank/DDBJ databases">
        <title>Comparative genomics of Pseudomonas insights into diversity of traits involved in vanlence and defense.</title>
        <authorList>
            <person name="Qin Y."/>
        </authorList>
    </citation>
    <scope>NUCLEOTIDE SEQUENCE [LARGE SCALE GENOMIC DNA]</scope>
    <source>
        <strain evidence="2 3">C8</strain>
    </source>
</reference>
<dbReference type="PANTHER" id="PTHR36302">
    <property type="entry name" value="BLR7088 PROTEIN"/>
    <property type="match status" value="1"/>
</dbReference>
<dbReference type="Gene3D" id="2.60.40.1890">
    <property type="entry name" value="PCu(A)C copper chaperone"/>
    <property type="match status" value="1"/>
</dbReference>
<dbReference type="EMBL" id="LACC01000014">
    <property type="protein sequence ID" value="KJZ46143.1"/>
    <property type="molecule type" value="Genomic_DNA"/>
</dbReference>
<dbReference type="RefSeq" id="WP_046040329.1">
    <property type="nucleotide sequence ID" value="NZ_LACC01000014.1"/>
</dbReference>
<dbReference type="OrthoDB" id="9796962at2"/>
<dbReference type="AlphaFoldDB" id="A0A0F4TNW3"/>
<dbReference type="InterPro" id="IPR058248">
    <property type="entry name" value="Lxx211020-like"/>
</dbReference>
<protein>
    <submittedName>
        <fullName evidence="2">Transporter</fullName>
    </submittedName>
</protein>
<dbReference type="InterPro" id="IPR007410">
    <property type="entry name" value="LpqE-like"/>
</dbReference>
<proteinExistence type="predicted"/>
<accession>A0A0F4TNW3</accession>
<feature type="chain" id="PRO_5002479225" evidence="1">
    <location>
        <begin position="33"/>
        <end position="169"/>
    </location>
</feature>
<name>A0A0F4TNW3_PSEFL</name>
<dbReference type="PANTHER" id="PTHR36302:SF1">
    <property type="entry name" value="COPPER CHAPERONE PCU(A)C"/>
    <property type="match status" value="1"/>
</dbReference>
<evidence type="ECO:0000313" key="3">
    <source>
        <dbReference type="Proteomes" id="UP000033588"/>
    </source>
</evidence>
<organism evidence="2 3">
    <name type="scientific">Pseudomonas fluorescens</name>
    <dbReference type="NCBI Taxonomy" id="294"/>
    <lineage>
        <taxon>Bacteria</taxon>
        <taxon>Pseudomonadati</taxon>
        <taxon>Pseudomonadota</taxon>
        <taxon>Gammaproteobacteria</taxon>
        <taxon>Pseudomonadales</taxon>
        <taxon>Pseudomonadaceae</taxon>
        <taxon>Pseudomonas</taxon>
    </lineage>
</organism>
<keyword evidence="1" id="KW-0732">Signal</keyword>